<dbReference type="EMBL" id="BJOU01000001">
    <property type="protein sequence ID" value="GED96711.1"/>
    <property type="molecule type" value="Genomic_DNA"/>
</dbReference>
<dbReference type="OrthoDB" id="3745645at2"/>
<dbReference type="AlphaFoldDB" id="A0A7M3SVN7"/>
<comment type="caution">
    <text evidence="2">The sequence shown here is derived from an EMBL/GenBank/DDBJ whole genome shotgun (WGS) entry which is preliminary data.</text>
</comment>
<dbReference type="PANTHER" id="PTHR30188">
    <property type="entry name" value="ABC TRANSPORTER PERMEASE PROTEIN-RELATED"/>
    <property type="match status" value="1"/>
</dbReference>
<evidence type="ECO:0000313" key="3">
    <source>
        <dbReference type="Proteomes" id="UP000444980"/>
    </source>
</evidence>
<feature type="transmembrane region" description="Helical" evidence="1">
    <location>
        <begin position="220"/>
        <end position="240"/>
    </location>
</feature>
<sequence>MVTISQTTFGQSRPGRAIGRAWGAAMFPLDELGRQIGFYWAIVMSVPRTLRYYRRQMMTVLTDITFGSGKLVIGGGTVSVLVLMGLAVGASIAIEGFSALNMVGMGPLTGFVSAYANTREMAPMIAAVGFAIQAGCRITAEVGAMRINEEIDALEAMGVEPIPFVVTTRVIAALISTIPLYLLTLILSYLSCSVVVNVIHGQSSGTYNHYFEAFIRPEDVLYSVIKVAVFVALITLVHSYQGFFASGGPEGVGRASGQAIRASLIVVVLADMILTLTFWGLDVGVRISG</sequence>
<evidence type="ECO:0000313" key="2">
    <source>
        <dbReference type="EMBL" id="GED96711.1"/>
    </source>
</evidence>
<feature type="transmembrane region" description="Helical" evidence="1">
    <location>
        <begin position="170"/>
        <end position="199"/>
    </location>
</feature>
<keyword evidence="3" id="KW-1185">Reference proteome</keyword>
<protein>
    <submittedName>
        <fullName evidence="2">Putative YrbE family protein</fullName>
    </submittedName>
</protein>
<keyword evidence="1" id="KW-0472">Membrane</keyword>
<proteinExistence type="predicted"/>
<reference evidence="3" key="1">
    <citation type="submission" date="2019-06" db="EMBL/GenBank/DDBJ databases">
        <title>Gordonia isolated from sludge of a wastewater treatment plant.</title>
        <authorList>
            <person name="Tamura T."/>
            <person name="Aoyama K."/>
            <person name="Kang Y."/>
            <person name="Saito S."/>
            <person name="Akiyama N."/>
            <person name="Yazawa K."/>
            <person name="Gonoi T."/>
            <person name="Mikami Y."/>
        </authorList>
    </citation>
    <scope>NUCLEOTIDE SEQUENCE [LARGE SCALE GENOMIC DNA]</scope>
    <source>
        <strain evidence="3">NBRC 107697</strain>
    </source>
</reference>
<name>A0A7M3SVN7_9ACTN</name>
<evidence type="ECO:0000256" key="1">
    <source>
        <dbReference type="SAM" id="Phobius"/>
    </source>
</evidence>
<keyword evidence="1" id="KW-0812">Transmembrane</keyword>
<dbReference type="PANTHER" id="PTHR30188:SF13">
    <property type="entry name" value="CONSERVED HYPOTHETICAL INTEGRAL MEMBRANE PROTEIN YRBE3B"/>
    <property type="match status" value="1"/>
</dbReference>
<gene>
    <name evidence="2" type="ORF">nbrc107697_07500</name>
</gene>
<dbReference type="Proteomes" id="UP000444980">
    <property type="component" value="Unassembled WGS sequence"/>
</dbReference>
<accession>A0A7M3SVN7</accession>
<dbReference type="Pfam" id="PF02405">
    <property type="entry name" value="MlaE"/>
    <property type="match status" value="1"/>
</dbReference>
<dbReference type="GO" id="GO:0043190">
    <property type="term" value="C:ATP-binding cassette (ABC) transporter complex"/>
    <property type="evidence" value="ECO:0007669"/>
    <property type="project" value="InterPro"/>
</dbReference>
<feature type="transmembrane region" description="Helical" evidence="1">
    <location>
        <begin position="260"/>
        <end position="281"/>
    </location>
</feature>
<feature type="transmembrane region" description="Helical" evidence="1">
    <location>
        <begin position="71"/>
        <end position="94"/>
    </location>
</feature>
<keyword evidence="1" id="KW-1133">Transmembrane helix</keyword>
<dbReference type="GO" id="GO:0005548">
    <property type="term" value="F:phospholipid transporter activity"/>
    <property type="evidence" value="ECO:0007669"/>
    <property type="project" value="TreeGrafter"/>
</dbReference>
<feature type="transmembrane region" description="Helical" evidence="1">
    <location>
        <begin position="32"/>
        <end position="50"/>
    </location>
</feature>
<organism evidence="2 3">
    <name type="scientific">Gordonia crocea</name>
    <dbReference type="NCBI Taxonomy" id="589162"/>
    <lineage>
        <taxon>Bacteria</taxon>
        <taxon>Bacillati</taxon>
        <taxon>Actinomycetota</taxon>
        <taxon>Actinomycetes</taxon>
        <taxon>Mycobacteriales</taxon>
        <taxon>Gordoniaceae</taxon>
        <taxon>Gordonia</taxon>
    </lineage>
</organism>
<dbReference type="InterPro" id="IPR030802">
    <property type="entry name" value="Permease_MalE"/>
</dbReference>